<sequence length="278" mass="31119">MRKNLLAAGGLVLLSVLGACQGSTQLDVTASSIPQNIMDLEKKRKPVQTFYPEDEANEVSKDETGNEIGEDESDGDGIITVTDPESVEVVVNKQRKLPENYKPDDLVVPDVPFSFDGWNEKKQLREPAARALEQLFQAAEKEGLHLVAVSGFRSFERQQIIYNNNVNANGEEHANQFSARPGHSEHQTGLAMDVSSATVSFHLIQSFGETPEGKWLNDHAHEFGFIIRYPEGKSEITGYAYEPWHLRFTGKELATEMYNNQVTMEEFFGLLPEEEVSE</sequence>
<keyword evidence="4" id="KW-0645">Protease</keyword>
<dbReference type="EMBL" id="SMAN01000006">
    <property type="protein sequence ID" value="TCT23631.1"/>
    <property type="molecule type" value="Genomic_DNA"/>
</dbReference>
<keyword evidence="5" id="KW-1185">Reference proteome</keyword>
<dbReference type="RefSeq" id="WP_132371426.1">
    <property type="nucleotide sequence ID" value="NZ_SMAN01000006.1"/>
</dbReference>
<reference evidence="4 5" key="1">
    <citation type="submission" date="2019-03" db="EMBL/GenBank/DDBJ databases">
        <title>Genomic Encyclopedia of Type Strains, Phase IV (KMG-IV): sequencing the most valuable type-strain genomes for metagenomic binning, comparative biology and taxonomic classification.</title>
        <authorList>
            <person name="Goeker M."/>
        </authorList>
    </citation>
    <scope>NUCLEOTIDE SEQUENCE [LARGE SCALE GENOMIC DNA]</scope>
    <source>
        <strain evidence="4 5">DSM 25894</strain>
    </source>
</reference>
<gene>
    <name evidence="4" type="ORF">EDD68_10641</name>
</gene>
<proteinExistence type="predicted"/>
<dbReference type="GO" id="GO:0004180">
    <property type="term" value="F:carboxypeptidase activity"/>
    <property type="evidence" value="ECO:0007669"/>
    <property type="project" value="UniProtKB-KW"/>
</dbReference>
<feature type="chain" id="PRO_5038755211" evidence="2">
    <location>
        <begin position="22"/>
        <end position="278"/>
    </location>
</feature>
<dbReference type="Pfam" id="PF02557">
    <property type="entry name" value="VanY"/>
    <property type="match status" value="1"/>
</dbReference>
<dbReference type="InterPro" id="IPR003709">
    <property type="entry name" value="VanY-like_core_dom"/>
</dbReference>
<organism evidence="4 5">
    <name type="scientific">Melghiribacillus thermohalophilus</name>
    <dbReference type="NCBI Taxonomy" id="1324956"/>
    <lineage>
        <taxon>Bacteria</taxon>
        <taxon>Bacillati</taxon>
        <taxon>Bacillota</taxon>
        <taxon>Bacilli</taxon>
        <taxon>Bacillales</taxon>
        <taxon>Bacillaceae</taxon>
        <taxon>Melghiribacillus</taxon>
    </lineage>
</organism>
<feature type="region of interest" description="Disordered" evidence="1">
    <location>
        <begin position="53"/>
        <end position="78"/>
    </location>
</feature>
<keyword evidence="2" id="KW-0732">Signal</keyword>
<dbReference type="GO" id="GO:0006508">
    <property type="term" value="P:proteolysis"/>
    <property type="evidence" value="ECO:0007669"/>
    <property type="project" value="InterPro"/>
</dbReference>
<evidence type="ECO:0000313" key="5">
    <source>
        <dbReference type="Proteomes" id="UP000294650"/>
    </source>
</evidence>
<evidence type="ECO:0000313" key="4">
    <source>
        <dbReference type="EMBL" id="TCT23631.1"/>
    </source>
</evidence>
<evidence type="ECO:0000256" key="2">
    <source>
        <dbReference type="SAM" id="SignalP"/>
    </source>
</evidence>
<dbReference type="PANTHER" id="PTHR34385">
    <property type="entry name" value="D-ALANYL-D-ALANINE CARBOXYPEPTIDASE"/>
    <property type="match status" value="1"/>
</dbReference>
<dbReference type="CDD" id="cd14852">
    <property type="entry name" value="LD-carboxypeptidase"/>
    <property type="match status" value="1"/>
</dbReference>
<protein>
    <submittedName>
        <fullName evidence="4">D-alanyl-D-alanine carboxypeptidase</fullName>
    </submittedName>
</protein>
<dbReference type="Proteomes" id="UP000294650">
    <property type="component" value="Unassembled WGS sequence"/>
</dbReference>
<evidence type="ECO:0000259" key="3">
    <source>
        <dbReference type="Pfam" id="PF02557"/>
    </source>
</evidence>
<dbReference type="SUPFAM" id="SSF55166">
    <property type="entry name" value="Hedgehog/DD-peptidase"/>
    <property type="match status" value="1"/>
</dbReference>
<dbReference type="PROSITE" id="PS51257">
    <property type="entry name" value="PROKAR_LIPOPROTEIN"/>
    <property type="match status" value="1"/>
</dbReference>
<dbReference type="InterPro" id="IPR058193">
    <property type="entry name" value="VanY/YodJ_core_dom"/>
</dbReference>
<feature type="signal peptide" evidence="2">
    <location>
        <begin position="1"/>
        <end position="21"/>
    </location>
</feature>
<comment type="caution">
    <text evidence="4">The sequence shown here is derived from an EMBL/GenBank/DDBJ whole genome shotgun (WGS) entry which is preliminary data.</text>
</comment>
<dbReference type="Gene3D" id="3.30.1380.10">
    <property type="match status" value="1"/>
</dbReference>
<keyword evidence="4" id="KW-0378">Hydrolase</keyword>
<accession>A0A4R3N5P0</accession>
<name>A0A4R3N5P0_9BACI</name>
<dbReference type="OrthoDB" id="9792074at2"/>
<evidence type="ECO:0000256" key="1">
    <source>
        <dbReference type="SAM" id="MobiDB-lite"/>
    </source>
</evidence>
<keyword evidence="4" id="KW-0121">Carboxypeptidase</keyword>
<dbReference type="PANTHER" id="PTHR34385:SF1">
    <property type="entry name" value="PEPTIDOGLYCAN L-ALANYL-D-GLUTAMATE ENDOPEPTIDASE CWLK"/>
    <property type="match status" value="1"/>
</dbReference>
<dbReference type="InterPro" id="IPR009045">
    <property type="entry name" value="Zn_M74/Hedgehog-like"/>
</dbReference>
<dbReference type="InterPro" id="IPR052179">
    <property type="entry name" value="DD-CPase-like"/>
</dbReference>
<dbReference type="AlphaFoldDB" id="A0A4R3N5P0"/>
<feature type="domain" description="D-alanyl-D-alanine carboxypeptidase-like core" evidence="3">
    <location>
        <begin position="122"/>
        <end position="251"/>
    </location>
</feature>